<gene>
    <name evidence="1" type="ORF">JHW45_01245</name>
</gene>
<reference evidence="1 2" key="1">
    <citation type="submission" date="2021-01" db="EMBL/GenBank/DDBJ databases">
        <title>Biogeographic distribution of Paracoccus.</title>
        <authorList>
            <person name="Hollensteiner J."/>
            <person name="Leineberger J."/>
            <person name="Brinkhoff T."/>
            <person name="Daniel R."/>
        </authorList>
    </citation>
    <scope>NUCLEOTIDE SEQUENCE [LARGE SCALE GENOMIC DNA]</scope>
    <source>
        <strain evidence="1 2">LMG25392</strain>
    </source>
</reference>
<accession>A0ABY7SVL1</accession>
<organism evidence="1 2">
    <name type="scientific">Paracoccus stylophorae</name>
    <dbReference type="NCBI Taxonomy" id="659350"/>
    <lineage>
        <taxon>Bacteria</taxon>
        <taxon>Pseudomonadati</taxon>
        <taxon>Pseudomonadota</taxon>
        <taxon>Alphaproteobacteria</taxon>
        <taxon>Rhodobacterales</taxon>
        <taxon>Paracoccaceae</taxon>
        <taxon>Paracoccus</taxon>
    </lineage>
</organism>
<keyword evidence="2" id="KW-1185">Reference proteome</keyword>
<proteinExistence type="predicted"/>
<name>A0ABY7SVL1_9RHOB</name>
<dbReference type="RefSeq" id="WP_272859157.1">
    <property type="nucleotide sequence ID" value="NZ_CP067134.1"/>
</dbReference>
<evidence type="ECO:0000313" key="2">
    <source>
        <dbReference type="Proteomes" id="UP001218412"/>
    </source>
</evidence>
<protein>
    <submittedName>
        <fullName evidence="1">Uncharacterized protein</fullName>
    </submittedName>
</protein>
<dbReference type="EMBL" id="CP067134">
    <property type="protein sequence ID" value="WCR11069.1"/>
    <property type="molecule type" value="Genomic_DNA"/>
</dbReference>
<dbReference type="Proteomes" id="UP001218412">
    <property type="component" value="Chromosome"/>
</dbReference>
<sequence>MDDKEAIDLLEKQIVTLEKAGIDMSGDRKFFYVGEWDLALEGVYVAYKKHPGILDAAEVMALVEDFRMDTSEFDRRY</sequence>
<evidence type="ECO:0000313" key="1">
    <source>
        <dbReference type="EMBL" id="WCR11069.1"/>
    </source>
</evidence>